<evidence type="ECO:0008006" key="3">
    <source>
        <dbReference type="Google" id="ProtNLM"/>
    </source>
</evidence>
<dbReference type="InterPro" id="IPR011067">
    <property type="entry name" value="Plasmid_toxin/cell-grow_inhib"/>
</dbReference>
<dbReference type="InterPro" id="IPR003477">
    <property type="entry name" value="PemK-like"/>
</dbReference>
<dbReference type="STRING" id="1817758.A2150_00370"/>
<evidence type="ECO:0000313" key="1">
    <source>
        <dbReference type="EMBL" id="OGI41809.1"/>
    </source>
</evidence>
<comment type="caution">
    <text evidence="1">The sequence shown here is derived from an EMBL/GenBank/DDBJ whole genome shotgun (WGS) entry which is preliminary data.</text>
</comment>
<dbReference type="Proteomes" id="UP000177925">
    <property type="component" value="Unassembled WGS sequence"/>
</dbReference>
<dbReference type="GO" id="GO:0004521">
    <property type="term" value="F:RNA endonuclease activity"/>
    <property type="evidence" value="ECO:0007669"/>
    <property type="project" value="TreeGrafter"/>
</dbReference>
<dbReference type="Gene3D" id="2.30.30.110">
    <property type="match status" value="1"/>
</dbReference>
<reference evidence="1 2" key="1">
    <citation type="journal article" date="2016" name="Nat. Commun.">
        <title>Thousands of microbial genomes shed light on interconnected biogeochemical processes in an aquifer system.</title>
        <authorList>
            <person name="Anantharaman K."/>
            <person name="Brown C.T."/>
            <person name="Hug L.A."/>
            <person name="Sharon I."/>
            <person name="Castelle C.J."/>
            <person name="Probst A.J."/>
            <person name="Thomas B.C."/>
            <person name="Singh A."/>
            <person name="Wilkins M.J."/>
            <person name="Karaoz U."/>
            <person name="Brodie E.L."/>
            <person name="Williams K.H."/>
            <person name="Hubbard S.S."/>
            <person name="Banfield J.F."/>
        </authorList>
    </citation>
    <scope>NUCLEOTIDE SEQUENCE [LARGE SCALE GENOMIC DNA]</scope>
</reference>
<dbReference type="Pfam" id="PF02452">
    <property type="entry name" value="PemK_toxin"/>
    <property type="match status" value="1"/>
</dbReference>
<proteinExistence type="predicted"/>
<dbReference type="AlphaFoldDB" id="A0A1F6T9Q7"/>
<dbReference type="PANTHER" id="PTHR33988:SF2">
    <property type="entry name" value="ENDORIBONUCLEASE MAZF"/>
    <property type="match status" value="1"/>
</dbReference>
<name>A0A1F6T9Q7_9PROT</name>
<dbReference type="PANTHER" id="PTHR33988">
    <property type="entry name" value="ENDORIBONUCLEASE MAZF-RELATED"/>
    <property type="match status" value="1"/>
</dbReference>
<gene>
    <name evidence="1" type="ORF">A2150_00370</name>
</gene>
<organism evidence="1 2">
    <name type="scientific">Candidatus Muproteobacteria bacterium RBG_16_64_11</name>
    <dbReference type="NCBI Taxonomy" id="1817758"/>
    <lineage>
        <taxon>Bacteria</taxon>
        <taxon>Pseudomonadati</taxon>
        <taxon>Pseudomonadota</taxon>
        <taxon>Candidatus Muproteobacteria</taxon>
    </lineage>
</organism>
<protein>
    <recommendedName>
        <fullName evidence="3">Growth inhibitor</fullName>
    </recommendedName>
</protein>
<dbReference type="GO" id="GO:0016075">
    <property type="term" value="P:rRNA catabolic process"/>
    <property type="evidence" value="ECO:0007669"/>
    <property type="project" value="TreeGrafter"/>
</dbReference>
<sequence>MTRFEFGDVVLVPFPFTDQSTTKKRPAVVVSSAAYNTERPDLIVMAVTSQERPENRLDIPVQDWQLAKLLKPSVVKPVIATIEQSLVIRHLGRLSDPDRRALLEHLRGFLG</sequence>
<evidence type="ECO:0000313" key="2">
    <source>
        <dbReference type="Proteomes" id="UP000177925"/>
    </source>
</evidence>
<dbReference type="SUPFAM" id="SSF50118">
    <property type="entry name" value="Cell growth inhibitor/plasmid maintenance toxic component"/>
    <property type="match status" value="1"/>
</dbReference>
<dbReference type="EMBL" id="MFSS01000115">
    <property type="protein sequence ID" value="OGI41809.1"/>
    <property type="molecule type" value="Genomic_DNA"/>
</dbReference>
<accession>A0A1F6T9Q7</accession>
<dbReference type="GO" id="GO:0006402">
    <property type="term" value="P:mRNA catabolic process"/>
    <property type="evidence" value="ECO:0007669"/>
    <property type="project" value="TreeGrafter"/>
</dbReference>
<dbReference type="GO" id="GO:0003677">
    <property type="term" value="F:DNA binding"/>
    <property type="evidence" value="ECO:0007669"/>
    <property type="project" value="InterPro"/>
</dbReference>